<dbReference type="EMBL" id="JACIDY010000010">
    <property type="protein sequence ID" value="MBB3941569.1"/>
    <property type="molecule type" value="Genomic_DNA"/>
</dbReference>
<accession>A0A7W6C160</accession>
<keyword evidence="1" id="KW-0472">Membrane</keyword>
<feature type="transmembrane region" description="Helical" evidence="1">
    <location>
        <begin position="38"/>
        <end position="56"/>
    </location>
</feature>
<feature type="transmembrane region" description="Helical" evidence="1">
    <location>
        <begin position="68"/>
        <end position="91"/>
    </location>
</feature>
<comment type="caution">
    <text evidence="2">The sequence shown here is derived from an EMBL/GenBank/DDBJ whole genome shotgun (WGS) entry which is preliminary data.</text>
</comment>
<name>A0A7W6C160_9SPHN</name>
<evidence type="ECO:0000313" key="2">
    <source>
        <dbReference type="EMBL" id="MBB3941569.1"/>
    </source>
</evidence>
<keyword evidence="3" id="KW-1185">Reference proteome</keyword>
<evidence type="ECO:0000256" key="1">
    <source>
        <dbReference type="SAM" id="Phobius"/>
    </source>
</evidence>
<evidence type="ECO:0000313" key="3">
    <source>
        <dbReference type="Proteomes" id="UP000561459"/>
    </source>
</evidence>
<feature type="transmembrane region" description="Helical" evidence="1">
    <location>
        <begin position="6"/>
        <end position="26"/>
    </location>
</feature>
<sequence length="102" mass="11291">MSKLTITVLLVPFFWLALVFGVNRLMNPNRYPIGSRTVLALSVISPLLTLIAYGLSEVGPLETFHDPKFWAIAVTIGAPASLIAAAFALWGRWLALRKLRRV</sequence>
<reference evidence="2 3" key="1">
    <citation type="submission" date="2020-08" db="EMBL/GenBank/DDBJ databases">
        <title>Genomic Encyclopedia of Type Strains, Phase IV (KMG-IV): sequencing the most valuable type-strain genomes for metagenomic binning, comparative biology and taxonomic classification.</title>
        <authorList>
            <person name="Goeker M."/>
        </authorList>
    </citation>
    <scope>NUCLEOTIDE SEQUENCE [LARGE SCALE GENOMIC DNA]</scope>
    <source>
        <strain evidence="2 3">DSM 27568</strain>
    </source>
</reference>
<protein>
    <submittedName>
        <fullName evidence="2">Uncharacterized protein</fullName>
    </submittedName>
</protein>
<dbReference type="AlphaFoldDB" id="A0A7W6C160"/>
<dbReference type="Proteomes" id="UP000561459">
    <property type="component" value="Unassembled WGS sequence"/>
</dbReference>
<organism evidence="2 3">
    <name type="scientific">Novosphingobium fluoreni</name>
    <dbReference type="NCBI Taxonomy" id="1391222"/>
    <lineage>
        <taxon>Bacteria</taxon>
        <taxon>Pseudomonadati</taxon>
        <taxon>Pseudomonadota</taxon>
        <taxon>Alphaproteobacteria</taxon>
        <taxon>Sphingomonadales</taxon>
        <taxon>Sphingomonadaceae</taxon>
        <taxon>Novosphingobium</taxon>
    </lineage>
</organism>
<gene>
    <name evidence="2" type="ORF">GGR39_003249</name>
</gene>
<keyword evidence="1" id="KW-1133">Transmembrane helix</keyword>
<proteinExistence type="predicted"/>
<keyword evidence="1" id="KW-0812">Transmembrane</keyword>